<dbReference type="InterPro" id="IPR037504">
    <property type="entry name" value="PSI_induc_2"/>
</dbReference>
<evidence type="ECO:0000256" key="1">
    <source>
        <dbReference type="SAM" id="MobiDB-lite"/>
    </source>
</evidence>
<dbReference type="STRING" id="1392247.A0A3N4KRZ3"/>
<feature type="transmembrane region" description="Helical" evidence="2">
    <location>
        <begin position="33"/>
        <end position="54"/>
    </location>
</feature>
<sequence>MGLMRRDIAGDVSTLPSTFSSFDNCMSKNICKIPFIVICVIGGLIVFSILWCFLRCCLCGYRCCACCCGGCGGRREKQKNQPDREILQPPPIIVQQPAYHQPPQYAYFDSHNDDALPVMPSLEKTQRIEISVKEEHEMGPINAQDSKGYGYNQPPADLRFPNSSLQHPTPVRGYEQNGYDSQIQHPSNIGFESSMYSTVPPTLQGLRHQEGGIPQQKNISYQEPSGYHQQMQPGWSGHGNTEQNAHNDYQTNPYQYQGSRNQYAPDVSNYHNQRRQEGWTGA</sequence>
<evidence type="ECO:0000256" key="2">
    <source>
        <dbReference type="SAM" id="Phobius"/>
    </source>
</evidence>
<evidence type="ECO:0000313" key="3">
    <source>
        <dbReference type="EMBL" id="RPB13280.1"/>
    </source>
</evidence>
<protein>
    <submittedName>
        <fullName evidence="3">Uncharacterized protein</fullName>
    </submittedName>
</protein>
<gene>
    <name evidence="3" type="ORF">P167DRAFT_535320</name>
</gene>
<feature type="compositionally biased region" description="Polar residues" evidence="1">
    <location>
        <begin position="225"/>
        <end position="262"/>
    </location>
</feature>
<keyword evidence="2" id="KW-0472">Membrane</keyword>
<keyword evidence="2" id="KW-0812">Transmembrane</keyword>
<dbReference type="Proteomes" id="UP000277580">
    <property type="component" value="Unassembled WGS sequence"/>
</dbReference>
<feature type="region of interest" description="Disordered" evidence="1">
    <location>
        <begin position="225"/>
        <end position="282"/>
    </location>
</feature>
<name>A0A3N4KRZ3_9PEZI</name>
<dbReference type="PANTHER" id="PTHR40018:SF1">
    <property type="entry name" value="[PSI+] INDUCTION PROTEIN 2"/>
    <property type="match status" value="1"/>
</dbReference>
<dbReference type="OrthoDB" id="5401332at2759"/>
<dbReference type="GO" id="GO:0005935">
    <property type="term" value="C:cellular bud neck"/>
    <property type="evidence" value="ECO:0007669"/>
    <property type="project" value="TreeGrafter"/>
</dbReference>
<dbReference type="InParanoid" id="A0A3N4KRZ3"/>
<keyword evidence="4" id="KW-1185">Reference proteome</keyword>
<dbReference type="GO" id="GO:0005886">
    <property type="term" value="C:plasma membrane"/>
    <property type="evidence" value="ECO:0007669"/>
    <property type="project" value="TreeGrafter"/>
</dbReference>
<organism evidence="3 4">
    <name type="scientific">Morchella conica CCBAS932</name>
    <dbReference type="NCBI Taxonomy" id="1392247"/>
    <lineage>
        <taxon>Eukaryota</taxon>
        <taxon>Fungi</taxon>
        <taxon>Dikarya</taxon>
        <taxon>Ascomycota</taxon>
        <taxon>Pezizomycotina</taxon>
        <taxon>Pezizomycetes</taxon>
        <taxon>Pezizales</taxon>
        <taxon>Morchellaceae</taxon>
        <taxon>Morchella</taxon>
    </lineage>
</organism>
<accession>A0A3N4KRZ3</accession>
<evidence type="ECO:0000313" key="4">
    <source>
        <dbReference type="Proteomes" id="UP000277580"/>
    </source>
</evidence>
<reference evidence="3 4" key="1">
    <citation type="journal article" date="2018" name="Nat. Ecol. Evol.">
        <title>Pezizomycetes genomes reveal the molecular basis of ectomycorrhizal truffle lifestyle.</title>
        <authorList>
            <person name="Murat C."/>
            <person name="Payen T."/>
            <person name="Noel B."/>
            <person name="Kuo A."/>
            <person name="Morin E."/>
            <person name="Chen J."/>
            <person name="Kohler A."/>
            <person name="Krizsan K."/>
            <person name="Balestrini R."/>
            <person name="Da Silva C."/>
            <person name="Montanini B."/>
            <person name="Hainaut M."/>
            <person name="Levati E."/>
            <person name="Barry K.W."/>
            <person name="Belfiori B."/>
            <person name="Cichocki N."/>
            <person name="Clum A."/>
            <person name="Dockter R.B."/>
            <person name="Fauchery L."/>
            <person name="Guy J."/>
            <person name="Iotti M."/>
            <person name="Le Tacon F."/>
            <person name="Lindquist E.A."/>
            <person name="Lipzen A."/>
            <person name="Malagnac F."/>
            <person name="Mello A."/>
            <person name="Molinier V."/>
            <person name="Miyauchi S."/>
            <person name="Poulain J."/>
            <person name="Riccioni C."/>
            <person name="Rubini A."/>
            <person name="Sitrit Y."/>
            <person name="Splivallo R."/>
            <person name="Traeger S."/>
            <person name="Wang M."/>
            <person name="Zifcakova L."/>
            <person name="Wipf D."/>
            <person name="Zambonelli A."/>
            <person name="Paolocci F."/>
            <person name="Nowrousian M."/>
            <person name="Ottonello S."/>
            <person name="Baldrian P."/>
            <person name="Spatafora J.W."/>
            <person name="Henrissat B."/>
            <person name="Nagy L.G."/>
            <person name="Aury J.M."/>
            <person name="Wincker P."/>
            <person name="Grigoriev I.V."/>
            <person name="Bonfante P."/>
            <person name="Martin F.M."/>
        </authorList>
    </citation>
    <scope>NUCLEOTIDE SEQUENCE [LARGE SCALE GENOMIC DNA]</scope>
    <source>
        <strain evidence="3 4">CCBAS932</strain>
    </source>
</reference>
<keyword evidence="2" id="KW-1133">Transmembrane helix</keyword>
<dbReference type="PANTHER" id="PTHR40018">
    <property type="entry name" value="[PSI+] INDUCTION PROTEIN 2"/>
    <property type="match status" value="1"/>
</dbReference>
<dbReference type="EMBL" id="ML119124">
    <property type="protein sequence ID" value="RPB13280.1"/>
    <property type="molecule type" value="Genomic_DNA"/>
</dbReference>
<proteinExistence type="predicted"/>
<dbReference type="AlphaFoldDB" id="A0A3N4KRZ3"/>